<evidence type="ECO:0000256" key="1">
    <source>
        <dbReference type="SAM" id="MobiDB-lite"/>
    </source>
</evidence>
<keyword evidence="3" id="KW-1185">Reference proteome</keyword>
<feature type="compositionally biased region" description="Basic and acidic residues" evidence="1">
    <location>
        <begin position="173"/>
        <end position="190"/>
    </location>
</feature>
<dbReference type="Proteomes" id="UP000076154">
    <property type="component" value="Unassembled WGS sequence"/>
</dbReference>
<sequence length="190" mass="21761">MVYHDRGEYYNAFGRDPNGRLAFLASFFFGPAYVPAITLQQFAGPPEPPRYGPPARYQLSCLPAGFQPRRPPNFLDPEDTNSIPELPYLEPPEVFDRNLFAAFQHVSRFQQFMPGLHIACHQFKVLKDSLIPDNYQETESETDIDESDSEIEEEEDVVQSDGRITDEEDSAEVEERSEEHNEPTEDGKED</sequence>
<protein>
    <submittedName>
        <fullName evidence="2">Uncharacterized protein</fullName>
    </submittedName>
</protein>
<feature type="compositionally biased region" description="Acidic residues" evidence="1">
    <location>
        <begin position="136"/>
        <end position="158"/>
    </location>
</feature>
<gene>
    <name evidence="2" type="ORF">Hypma_016574</name>
</gene>
<proteinExistence type="predicted"/>
<evidence type="ECO:0000313" key="3">
    <source>
        <dbReference type="Proteomes" id="UP000076154"/>
    </source>
</evidence>
<dbReference type="InParanoid" id="A0A369J127"/>
<dbReference type="EMBL" id="LUEZ02000096">
    <property type="protein sequence ID" value="RDB14830.1"/>
    <property type="molecule type" value="Genomic_DNA"/>
</dbReference>
<reference evidence="2" key="1">
    <citation type="submission" date="2018-04" db="EMBL/GenBank/DDBJ databases">
        <title>Whole genome sequencing of Hypsizygus marmoreus.</title>
        <authorList>
            <person name="Choi I.-G."/>
            <person name="Min B."/>
            <person name="Kim J.-G."/>
            <person name="Kim S."/>
            <person name="Oh Y.-L."/>
            <person name="Kong W.-S."/>
            <person name="Park H."/>
            <person name="Jeong J."/>
            <person name="Song E.-S."/>
        </authorList>
    </citation>
    <scope>NUCLEOTIDE SEQUENCE [LARGE SCALE GENOMIC DNA]</scope>
    <source>
        <strain evidence="2">51987-8</strain>
    </source>
</reference>
<organism evidence="2 3">
    <name type="scientific">Hypsizygus marmoreus</name>
    <name type="common">White beech mushroom</name>
    <name type="synonym">Agaricus marmoreus</name>
    <dbReference type="NCBI Taxonomy" id="39966"/>
    <lineage>
        <taxon>Eukaryota</taxon>
        <taxon>Fungi</taxon>
        <taxon>Dikarya</taxon>
        <taxon>Basidiomycota</taxon>
        <taxon>Agaricomycotina</taxon>
        <taxon>Agaricomycetes</taxon>
        <taxon>Agaricomycetidae</taxon>
        <taxon>Agaricales</taxon>
        <taxon>Tricholomatineae</taxon>
        <taxon>Lyophyllaceae</taxon>
        <taxon>Hypsizygus</taxon>
    </lineage>
</organism>
<name>A0A369J127_HYPMA</name>
<dbReference type="AlphaFoldDB" id="A0A369J127"/>
<evidence type="ECO:0000313" key="2">
    <source>
        <dbReference type="EMBL" id="RDB14830.1"/>
    </source>
</evidence>
<comment type="caution">
    <text evidence="2">The sequence shown here is derived from an EMBL/GenBank/DDBJ whole genome shotgun (WGS) entry which is preliminary data.</text>
</comment>
<feature type="region of interest" description="Disordered" evidence="1">
    <location>
        <begin position="134"/>
        <end position="190"/>
    </location>
</feature>
<accession>A0A369J127</accession>